<name>A0A0W8G370_9ZZZZ</name>
<organism evidence="2">
    <name type="scientific">hydrocarbon metagenome</name>
    <dbReference type="NCBI Taxonomy" id="938273"/>
    <lineage>
        <taxon>unclassified sequences</taxon>
        <taxon>metagenomes</taxon>
        <taxon>ecological metagenomes</taxon>
    </lineage>
</organism>
<dbReference type="InterPro" id="IPR007484">
    <property type="entry name" value="Peptidase_M28"/>
</dbReference>
<evidence type="ECO:0000259" key="1">
    <source>
        <dbReference type="Pfam" id="PF04389"/>
    </source>
</evidence>
<feature type="domain" description="Peptidase M28" evidence="1">
    <location>
        <begin position="260"/>
        <end position="451"/>
    </location>
</feature>
<dbReference type="GO" id="GO:0008235">
    <property type="term" value="F:metalloexopeptidase activity"/>
    <property type="evidence" value="ECO:0007669"/>
    <property type="project" value="InterPro"/>
</dbReference>
<protein>
    <recommendedName>
        <fullName evidence="1">Peptidase M28 domain-containing protein</fullName>
    </recommendedName>
</protein>
<comment type="caution">
    <text evidence="2">The sequence shown here is derived from an EMBL/GenBank/DDBJ whole genome shotgun (WGS) entry which is preliminary data.</text>
</comment>
<accession>A0A0W8G370</accession>
<dbReference type="GO" id="GO:0006508">
    <property type="term" value="P:proteolysis"/>
    <property type="evidence" value="ECO:0007669"/>
    <property type="project" value="InterPro"/>
</dbReference>
<dbReference type="EMBL" id="LNQE01000311">
    <property type="protein sequence ID" value="KUG27594.1"/>
    <property type="molecule type" value="Genomic_DNA"/>
</dbReference>
<dbReference type="InterPro" id="IPR045175">
    <property type="entry name" value="M28_fam"/>
</dbReference>
<reference evidence="2" key="1">
    <citation type="journal article" date="2015" name="Proc. Natl. Acad. Sci. U.S.A.">
        <title>Networks of energetic and metabolic interactions define dynamics in microbial communities.</title>
        <authorList>
            <person name="Embree M."/>
            <person name="Liu J.K."/>
            <person name="Al-Bassam M.M."/>
            <person name="Zengler K."/>
        </authorList>
    </citation>
    <scope>NUCLEOTIDE SEQUENCE</scope>
</reference>
<gene>
    <name evidence="2" type="ORF">ASZ90_002554</name>
</gene>
<evidence type="ECO:0000313" key="2">
    <source>
        <dbReference type="EMBL" id="KUG27594.1"/>
    </source>
</evidence>
<dbReference type="AlphaFoldDB" id="A0A0W8G370"/>
<dbReference type="PANTHER" id="PTHR12147:SF26">
    <property type="entry name" value="PEPTIDASE M28 DOMAIN-CONTAINING PROTEIN"/>
    <property type="match status" value="1"/>
</dbReference>
<proteinExistence type="predicted"/>
<dbReference type="Pfam" id="PF04389">
    <property type="entry name" value="Peptidase_M28"/>
    <property type="match status" value="1"/>
</dbReference>
<sequence>MRQTPSSLRFARLGFILLASLVGLVLAGQARWTMAAGGEVHAASALVALARVDIAGDVRNIPLPVHSVVTDGRGVSYALVMATTDRLQRSGVAHTLLDEAPAGTRYLLGISRDPAPRQAAGSALPVLYDDGRRIILRDAPGLTASLSRLGLFPRPLRLKPLDFAAREDLPGKPRAAISKDPLVEAMIGKVTKQAINDAIADLSGEREITVDGEPYTLTTRHTDSGTPIEMATEFIHEQMQALGLSVSFHEWDSDEYSGRNVIGVLPGAAASPTIILMVAHLDSTNDTTDNPEDPAPGADDDGSGCAALLVAAAAMKNARFANTIQFVFTTGEENGLLGSEAYAQKLHDEGKPVAAVVNLDMIAYSTQENPIQNLHTRVASDPIGYAQDMVIANLFVDVVNAYGLSGSLMPVILSESNDEGDHYSFWENQFPAIMAIEDDNNFNPNYHCNEDLDLLRYLNLDYATANVKAALGTTAHLAVPLSRPSAIPGPSHLLLGTE</sequence>
<dbReference type="PANTHER" id="PTHR12147">
    <property type="entry name" value="METALLOPEPTIDASE M28 FAMILY MEMBER"/>
    <property type="match status" value="1"/>
</dbReference>
<dbReference type="SUPFAM" id="SSF53187">
    <property type="entry name" value="Zn-dependent exopeptidases"/>
    <property type="match status" value="1"/>
</dbReference>
<dbReference type="Gene3D" id="3.40.630.10">
    <property type="entry name" value="Zn peptidases"/>
    <property type="match status" value="1"/>
</dbReference>